<gene>
    <name evidence="1" type="ORF">PoB_001048000</name>
</gene>
<comment type="caution">
    <text evidence="1">The sequence shown here is derived from an EMBL/GenBank/DDBJ whole genome shotgun (WGS) entry which is preliminary data.</text>
</comment>
<evidence type="ECO:0000313" key="1">
    <source>
        <dbReference type="EMBL" id="GFN83974.1"/>
    </source>
</evidence>
<dbReference type="AlphaFoldDB" id="A0AAV3YLH5"/>
<protein>
    <submittedName>
        <fullName evidence="1">Uncharacterized protein</fullName>
    </submittedName>
</protein>
<name>A0AAV3YLH5_9GAST</name>
<sequence>TEGFVDIKTEKYCSSASAQYGHSQKRLTKVLSIPLQLSSPNYSKEVAMRSNAPAGSAADIFIFLRHLGRRCAGFPKAPHFRSLDSSLQPLRNRTKLHAKRIGKLL</sequence>
<dbReference type="EMBL" id="BLXT01001274">
    <property type="protein sequence ID" value="GFN83974.1"/>
    <property type="molecule type" value="Genomic_DNA"/>
</dbReference>
<evidence type="ECO:0000313" key="2">
    <source>
        <dbReference type="Proteomes" id="UP000735302"/>
    </source>
</evidence>
<accession>A0AAV3YLH5</accession>
<reference evidence="1 2" key="1">
    <citation type="journal article" date="2021" name="Elife">
        <title>Chloroplast acquisition without the gene transfer in kleptoplastic sea slugs, Plakobranchus ocellatus.</title>
        <authorList>
            <person name="Maeda T."/>
            <person name="Takahashi S."/>
            <person name="Yoshida T."/>
            <person name="Shimamura S."/>
            <person name="Takaki Y."/>
            <person name="Nagai Y."/>
            <person name="Toyoda A."/>
            <person name="Suzuki Y."/>
            <person name="Arimoto A."/>
            <person name="Ishii H."/>
            <person name="Satoh N."/>
            <person name="Nishiyama T."/>
            <person name="Hasebe M."/>
            <person name="Maruyama T."/>
            <person name="Minagawa J."/>
            <person name="Obokata J."/>
            <person name="Shigenobu S."/>
        </authorList>
    </citation>
    <scope>NUCLEOTIDE SEQUENCE [LARGE SCALE GENOMIC DNA]</scope>
</reference>
<organism evidence="1 2">
    <name type="scientific">Plakobranchus ocellatus</name>
    <dbReference type="NCBI Taxonomy" id="259542"/>
    <lineage>
        <taxon>Eukaryota</taxon>
        <taxon>Metazoa</taxon>
        <taxon>Spiralia</taxon>
        <taxon>Lophotrochozoa</taxon>
        <taxon>Mollusca</taxon>
        <taxon>Gastropoda</taxon>
        <taxon>Heterobranchia</taxon>
        <taxon>Euthyneura</taxon>
        <taxon>Panpulmonata</taxon>
        <taxon>Sacoglossa</taxon>
        <taxon>Placobranchoidea</taxon>
        <taxon>Plakobranchidae</taxon>
        <taxon>Plakobranchus</taxon>
    </lineage>
</organism>
<proteinExistence type="predicted"/>
<dbReference type="Proteomes" id="UP000735302">
    <property type="component" value="Unassembled WGS sequence"/>
</dbReference>
<keyword evidence="2" id="KW-1185">Reference proteome</keyword>
<feature type="non-terminal residue" evidence="1">
    <location>
        <position position="1"/>
    </location>
</feature>